<dbReference type="SMART" id="SM00382">
    <property type="entry name" value="AAA"/>
    <property type="match status" value="1"/>
</dbReference>
<dbReference type="Proteomes" id="UP000295258">
    <property type="component" value="Unassembled WGS sequence"/>
</dbReference>
<keyword evidence="2 7" id="KW-0812">Transmembrane</keyword>
<dbReference type="CDD" id="cd03228">
    <property type="entry name" value="ABCC_MRP_Like"/>
    <property type="match status" value="1"/>
</dbReference>
<evidence type="ECO:0000313" key="10">
    <source>
        <dbReference type="Proteomes" id="UP000295258"/>
    </source>
</evidence>
<feature type="transmembrane region" description="Helical" evidence="7">
    <location>
        <begin position="137"/>
        <end position="160"/>
    </location>
</feature>
<dbReference type="RefSeq" id="WP_132602416.1">
    <property type="nucleotide sequence ID" value="NZ_SMKO01000154.1"/>
</dbReference>
<dbReference type="PROSITE" id="PS00211">
    <property type="entry name" value="ABC_TRANSPORTER_1"/>
    <property type="match status" value="1"/>
</dbReference>
<feature type="transmembrane region" description="Helical" evidence="7">
    <location>
        <begin position="270"/>
        <end position="290"/>
    </location>
</feature>
<evidence type="ECO:0000256" key="5">
    <source>
        <dbReference type="ARBA" id="ARBA00022989"/>
    </source>
</evidence>
<evidence type="ECO:0000256" key="7">
    <source>
        <dbReference type="SAM" id="Phobius"/>
    </source>
</evidence>
<dbReference type="InterPro" id="IPR039421">
    <property type="entry name" value="Type_1_exporter"/>
</dbReference>
<evidence type="ECO:0000256" key="2">
    <source>
        <dbReference type="ARBA" id="ARBA00022692"/>
    </source>
</evidence>
<evidence type="ECO:0000259" key="8">
    <source>
        <dbReference type="PROSITE" id="PS50893"/>
    </source>
</evidence>
<dbReference type="GO" id="GO:0034040">
    <property type="term" value="F:ATPase-coupled lipid transmembrane transporter activity"/>
    <property type="evidence" value="ECO:0007669"/>
    <property type="project" value="TreeGrafter"/>
</dbReference>
<proteinExistence type="predicted"/>
<accession>A0A4R4UYH8</accession>
<dbReference type="InterPro" id="IPR003439">
    <property type="entry name" value="ABC_transporter-like_ATP-bd"/>
</dbReference>
<protein>
    <submittedName>
        <fullName evidence="9">ATP-binding cassette domain-containing protein</fullName>
    </submittedName>
</protein>
<dbReference type="Gene3D" id="3.40.50.300">
    <property type="entry name" value="P-loop containing nucleotide triphosphate hydrolases"/>
    <property type="match status" value="1"/>
</dbReference>
<keyword evidence="3" id="KW-0547">Nucleotide-binding</keyword>
<evidence type="ECO:0000313" key="9">
    <source>
        <dbReference type="EMBL" id="TDC97331.1"/>
    </source>
</evidence>
<dbReference type="PROSITE" id="PS50893">
    <property type="entry name" value="ABC_TRANSPORTER_2"/>
    <property type="match status" value="1"/>
</dbReference>
<dbReference type="Gene3D" id="1.20.1560.10">
    <property type="entry name" value="ABC transporter type 1, transmembrane domain"/>
    <property type="match status" value="1"/>
</dbReference>
<keyword evidence="10" id="KW-1185">Reference proteome</keyword>
<dbReference type="InterPro" id="IPR003593">
    <property type="entry name" value="AAA+_ATPase"/>
</dbReference>
<comment type="subcellular location">
    <subcellularLocation>
        <location evidence="1">Cell membrane</location>
        <topology evidence="1">Multi-pass membrane protein</topology>
    </subcellularLocation>
</comment>
<comment type="caution">
    <text evidence="9">The sequence shown here is derived from an EMBL/GenBank/DDBJ whole genome shotgun (WGS) entry which is preliminary data.</text>
</comment>
<dbReference type="PANTHER" id="PTHR24221:SF646">
    <property type="entry name" value="HAEMOLYSIN SECRETION ATP-BINDING PROTEIN"/>
    <property type="match status" value="1"/>
</dbReference>
<feature type="transmembrane region" description="Helical" evidence="7">
    <location>
        <begin position="243"/>
        <end position="264"/>
    </location>
</feature>
<evidence type="ECO:0000256" key="3">
    <source>
        <dbReference type="ARBA" id="ARBA00022741"/>
    </source>
</evidence>
<dbReference type="GO" id="GO:0005886">
    <property type="term" value="C:plasma membrane"/>
    <property type="evidence" value="ECO:0007669"/>
    <property type="project" value="UniProtKB-SubCell"/>
</dbReference>
<keyword evidence="5 7" id="KW-1133">Transmembrane helix</keyword>
<evidence type="ECO:0000256" key="6">
    <source>
        <dbReference type="ARBA" id="ARBA00023136"/>
    </source>
</evidence>
<dbReference type="AlphaFoldDB" id="A0A4R4UYH8"/>
<dbReference type="InterPro" id="IPR027417">
    <property type="entry name" value="P-loop_NTPase"/>
</dbReference>
<keyword evidence="6 7" id="KW-0472">Membrane</keyword>
<dbReference type="GO" id="GO:0005524">
    <property type="term" value="F:ATP binding"/>
    <property type="evidence" value="ECO:0007669"/>
    <property type="project" value="UniProtKB-KW"/>
</dbReference>
<dbReference type="GO" id="GO:0016887">
    <property type="term" value="F:ATP hydrolysis activity"/>
    <property type="evidence" value="ECO:0007669"/>
    <property type="project" value="InterPro"/>
</dbReference>
<dbReference type="InterPro" id="IPR017871">
    <property type="entry name" value="ABC_transporter-like_CS"/>
</dbReference>
<evidence type="ECO:0000256" key="1">
    <source>
        <dbReference type="ARBA" id="ARBA00004651"/>
    </source>
</evidence>
<dbReference type="SUPFAM" id="SSF90123">
    <property type="entry name" value="ABC transporter transmembrane region"/>
    <property type="match status" value="1"/>
</dbReference>
<dbReference type="SUPFAM" id="SSF52540">
    <property type="entry name" value="P-loop containing nucleoside triphosphate hydrolases"/>
    <property type="match status" value="1"/>
</dbReference>
<reference evidence="9 10" key="1">
    <citation type="submission" date="2019-03" db="EMBL/GenBank/DDBJ databases">
        <title>Draft genome sequences of novel Actinobacteria.</title>
        <authorList>
            <person name="Sahin N."/>
            <person name="Ay H."/>
            <person name="Saygin H."/>
        </authorList>
    </citation>
    <scope>NUCLEOTIDE SEQUENCE [LARGE SCALE GENOMIC DNA]</scope>
    <source>
        <strain evidence="9 10">KC310</strain>
    </source>
</reference>
<keyword evidence="4 9" id="KW-0067">ATP-binding</keyword>
<sequence length="577" mass="60078">MSPVRLARLLPLAGSRRLLLLGVLGAGAAVLGPLSTIPLGRLIDHGGAAPVVALLLLLLGQELCTALREPAGAAAARRIDGVLRARVRAAATAMPLARLENPQVQADVRMALTGHRGRTAGMAAVALAGEASRAASALFGAVVLAVHVWWLAPVALALSVAQSRRIAAMLVGPGGAESLADSPEQVMRLRRAGYLAELTGGPGAAKEIRVFGVDGFLIGRYAAAMRAFLTPQARGRRAVVRGYAAVLGLQLAGAAGTFGTLAWLTAAGALGAAALAQSVLAALLVFAYGAGGYQMFEIAHGCKPYQATMRLLHPPATTTSDSATAHAGVAARDGEGPGLVRVTFTYPGRAEPVLKELDLRVRPGERLAVVGLNGAGKTTLVKLLTGLYTPQSGTVSTAEDAAVVFQDFARHPLPLRDNIRLGAPAYEGTDADVLAALAAVDALDLLEGLPRGLDTPLSRSYTGGRDLSGGQWQKVALARAVYALDAGRRILIVDEPTAHLDARAEQEVFERLLDRTRGRTLVLISHRFATVRRADRIVVLDGGAVAEEGGHAELLALGGRYARWHRLQTALIAEAGR</sequence>
<dbReference type="EMBL" id="SMKO01000154">
    <property type="protein sequence ID" value="TDC97331.1"/>
    <property type="molecule type" value="Genomic_DNA"/>
</dbReference>
<gene>
    <name evidence="9" type="ORF">E1292_37250</name>
</gene>
<dbReference type="PANTHER" id="PTHR24221">
    <property type="entry name" value="ATP-BINDING CASSETTE SUB-FAMILY B"/>
    <property type="match status" value="1"/>
</dbReference>
<dbReference type="Pfam" id="PF00005">
    <property type="entry name" value="ABC_tran"/>
    <property type="match status" value="1"/>
</dbReference>
<feature type="domain" description="ABC transporter" evidence="8">
    <location>
        <begin position="337"/>
        <end position="567"/>
    </location>
</feature>
<evidence type="ECO:0000256" key="4">
    <source>
        <dbReference type="ARBA" id="ARBA00022840"/>
    </source>
</evidence>
<name>A0A4R4UYH8_9ACTN</name>
<organism evidence="9 10">
    <name type="scientific">Nonomuraea deserti</name>
    <dbReference type="NCBI Taxonomy" id="1848322"/>
    <lineage>
        <taxon>Bacteria</taxon>
        <taxon>Bacillati</taxon>
        <taxon>Actinomycetota</taxon>
        <taxon>Actinomycetes</taxon>
        <taxon>Streptosporangiales</taxon>
        <taxon>Streptosporangiaceae</taxon>
        <taxon>Nonomuraea</taxon>
    </lineage>
</organism>
<dbReference type="InterPro" id="IPR036640">
    <property type="entry name" value="ABC1_TM_sf"/>
</dbReference>